<evidence type="ECO:0000256" key="1">
    <source>
        <dbReference type="ARBA" id="ARBA00005889"/>
    </source>
</evidence>
<dbReference type="OMA" id="ANAIMKF"/>
<feature type="region of interest" description="Disordered" evidence="8">
    <location>
        <begin position="1"/>
        <end position="30"/>
    </location>
</feature>
<keyword evidence="6" id="KW-0539">Nucleus</keyword>
<feature type="compositionally biased region" description="Basic and acidic residues" evidence="8">
    <location>
        <begin position="1"/>
        <end position="16"/>
    </location>
</feature>
<comment type="similarity">
    <text evidence="1 6">Belongs to the FHY3/FAR1 family.</text>
</comment>
<dbReference type="Pfam" id="PF04434">
    <property type="entry name" value="SWIM"/>
    <property type="match status" value="1"/>
</dbReference>
<reference evidence="10 11" key="1">
    <citation type="journal article" date="2014" name="Genome Biol.">
        <title>Transcriptome and methylome profiling reveals relics of genome dominance in the mesopolyploid Brassica oleracea.</title>
        <authorList>
            <person name="Parkin I.A."/>
            <person name="Koh C."/>
            <person name="Tang H."/>
            <person name="Robinson S.J."/>
            <person name="Kagale S."/>
            <person name="Clarke W.E."/>
            <person name="Town C.D."/>
            <person name="Nixon J."/>
            <person name="Krishnakumar V."/>
            <person name="Bidwell S.L."/>
            <person name="Denoeud F."/>
            <person name="Belcram H."/>
            <person name="Links M.G."/>
            <person name="Just J."/>
            <person name="Clarke C."/>
            <person name="Bender T."/>
            <person name="Huebert T."/>
            <person name="Mason A.S."/>
            <person name="Pires J.C."/>
            <person name="Barker G."/>
            <person name="Moore J."/>
            <person name="Walley P.G."/>
            <person name="Manoli S."/>
            <person name="Batley J."/>
            <person name="Edwards D."/>
            <person name="Nelson M.N."/>
            <person name="Wang X."/>
            <person name="Paterson A.H."/>
            <person name="King G."/>
            <person name="Bancroft I."/>
            <person name="Chalhoub B."/>
            <person name="Sharpe A.G."/>
        </authorList>
    </citation>
    <scope>NUCLEOTIDE SEQUENCE</scope>
    <source>
        <strain evidence="10 11">cv. TO1000</strain>
    </source>
</reference>
<dbReference type="GO" id="GO:0008270">
    <property type="term" value="F:zinc ion binding"/>
    <property type="evidence" value="ECO:0007669"/>
    <property type="project" value="UniProtKB-UniRule"/>
</dbReference>
<dbReference type="InterPro" id="IPR006564">
    <property type="entry name" value="Znf_PMZ"/>
</dbReference>
<comment type="subcellular location">
    <subcellularLocation>
        <location evidence="6">Nucleus</location>
    </subcellularLocation>
</comment>
<feature type="region of interest" description="Disordered" evidence="8">
    <location>
        <begin position="613"/>
        <end position="688"/>
    </location>
</feature>
<dbReference type="InterPro" id="IPR031052">
    <property type="entry name" value="FHY3/FAR1"/>
</dbReference>
<name>A0A0D3EAM1_BRAOL</name>
<feature type="compositionally biased region" description="Polar residues" evidence="8">
    <location>
        <begin position="675"/>
        <end position="688"/>
    </location>
</feature>
<dbReference type="HOGENOM" id="CLU_008459_3_3_1"/>
<feature type="coiled-coil region" evidence="7">
    <location>
        <begin position="31"/>
        <end position="65"/>
    </location>
</feature>
<feature type="domain" description="SWIM-type" evidence="9">
    <location>
        <begin position="476"/>
        <end position="512"/>
    </location>
</feature>
<evidence type="ECO:0000313" key="11">
    <source>
        <dbReference type="Proteomes" id="UP000032141"/>
    </source>
</evidence>
<evidence type="ECO:0000256" key="5">
    <source>
        <dbReference type="PROSITE-ProRule" id="PRU00325"/>
    </source>
</evidence>
<dbReference type="GO" id="GO:0006355">
    <property type="term" value="P:regulation of DNA-templated transcription"/>
    <property type="evidence" value="ECO:0007669"/>
    <property type="project" value="UniProtKB-UniRule"/>
</dbReference>
<protein>
    <recommendedName>
        <fullName evidence="6">Protein FAR1-RELATED SEQUENCE</fullName>
    </recommendedName>
</protein>
<evidence type="ECO:0000256" key="6">
    <source>
        <dbReference type="RuleBase" id="RU367018"/>
    </source>
</evidence>
<keyword evidence="7" id="KW-0175">Coiled coil</keyword>
<dbReference type="GO" id="GO:0005634">
    <property type="term" value="C:nucleus"/>
    <property type="evidence" value="ECO:0007669"/>
    <property type="project" value="UniProtKB-SubCell"/>
</dbReference>
<sequence>MSNLEKKKDEEKAFRSEEEDDVSLGESDVSLSEFEEEYEIATKEIQLETEDADALEENNENEKKDELCIGMEFSSDETAYIAYSKYASNHGFNVRKQRTAKKEKKMERWQGFFMYAQKRGLGRNLRSRDLTPDQSQGVVTSGRYKIVSFEPNHNHDLVRTPMKHLLKGNRAVTVSQKQHADDAELSGISAKSTVEMMSLEVGGERKSGFFGERLSQLHIPPFAPFVGVNHHKQTVVFGAALLYDETTESFKWLFETFLGAMSGRQPKTILTDQCAAMANAIVKVFPETKHRLCIWHIYLNAAKNLSRVFHGPGQFAMDFGKCVYDHEEEEDWLLAWSDMLNKHKLAENKWLKNLFEVKEKWAMVYGRHTFTGDMVSIQFSESMNSILKRYLKCSFNLLTFFKHYERVLDDRRYKELVADFGMMHTSPHAEEVYTPEVFTLFQKEYTVIGDYVAKKTCKSEMVYEYNVSYRGAAREHLVKYDAANQTVHCSCMKFSFVGILCRHALKVLDKKNVRRIPPTYILNRWSKEAKAWTLSHYHSEIPNEAVKQSIGKRYSHICRTFREIASVAAEHIELTLCADEDAVELLKKLEEKKKELVRANKWILHSLEDKLVEEEEEEGDEDIPNVRGIKRKNPCGRPKNQKVGSHGRFKGVLEKKNCGTSKSSSKARAKKKLSFQESTCTPDTQPSFATTGPFLYNESFFSQVSQDFDKSYGDGSSKDIDKNYGDGSSKDIDKNCSDDS</sequence>
<keyword evidence="3 5" id="KW-0863">Zinc-finger</keyword>
<feature type="region of interest" description="Disordered" evidence="8">
    <location>
        <begin position="707"/>
        <end position="740"/>
    </location>
</feature>
<accession>A0A0D3EAM1</accession>
<dbReference type="InterPro" id="IPR007527">
    <property type="entry name" value="Znf_SWIM"/>
</dbReference>
<dbReference type="PANTHER" id="PTHR31669">
    <property type="entry name" value="PROTEIN FAR1-RELATED SEQUENCE 10-RELATED"/>
    <property type="match status" value="1"/>
</dbReference>
<dbReference type="Gramene" id="Bo9g111080.1">
    <property type="protein sequence ID" value="Bo9g111080.1"/>
    <property type="gene ID" value="Bo9g111080"/>
</dbReference>
<dbReference type="Pfam" id="PF10551">
    <property type="entry name" value="MULE"/>
    <property type="match status" value="1"/>
</dbReference>
<proteinExistence type="inferred from homology"/>
<dbReference type="eggNOG" id="ENOG502QSMI">
    <property type="taxonomic scope" value="Eukaryota"/>
</dbReference>
<dbReference type="SMART" id="SM00575">
    <property type="entry name" value="ZnF_PMZ"/>
    <property type="match status" value="1"/>
</dbReference>
<dbReference type="AlphaFoldDB" id="A0A0D3EAM1"/>
<keyword evidence="2 6" id="KW-0479">Metal-binding</keyword>
<feature type="compositionally biased region" description="Acidic residues" evidence="8">
    <location>
        <begin position="613"/>
        <end position="623"/>
    </location>
</feature>
<dbReference type="Proteomes" id="UP000032141">
    <property type="component" value="Chromosome C9"/>
</dbReference>
<evidence type="ECO:0000256" key="7">
    <source>
        <dbReference type="SAM" id="Coils"/>
    </source>
</evidence>
<dbReference type="EnsemblPlants" id="Bo9g111080.1">
    <property type="protein sequence ID" value="Bo9g111080.1"/>
    <property type="gene ID" value="Bo9g111080"/>
</dbReference>
<keyword evidence="4 6" id="KW-0862">Zinc</keyword>
<keyword evidence="11" id="KW-1185">Reference proteome</keyword>
<dbReference type="STRING" id="109376.A0A0D3EAM1"/>
<evidence type="ECO:0000256" key="3">
    <source>
        <dbReference type="ARBA" id="ARBA00022771"/>
    </source>
</evidence>
<organism evidence="10 11">
    <name type="scientific">Brassica oleracea var. oleracea</name>
    <dbReference type="NCBI Taxonomy" id="109376"/>
    <lineage>
        <taxon>Eukaryota</taxon>
        <taxon>Viridiplantae</taxon>
        <taxon>Streptophyta</taxon>
        <taxon>Embryophyta</taxon>
        <taxon>Tracheophyta</taxon>
        <taxon>Spermatophyta</taxon>
        <taxon>Magnoliopsida</taxon>
        <taxon>eudicotyledons</taxon>
        <taxon>Gunneridae</taxon>
        <taxon>Pentapetalae</taxon>
        <taxon>rosids</taxon>
        <taxon>malvids</taxon>
        <taxon>Brassicales</taxon>
        <taxon>Brassicaceae</taxon>
        <taxon>Brassiceae</taxon>
        <taxon>Brassica</taxon>
    </lineage>
</organism>
<dbReference type="InterPro" id="IPR018289">
    <property type="entry name" value="MULE_transposase_dom"/>
</dbReference>
<comment type="function">
    <text evidence="6">Putative transcription activator involved in regulating light control of development.</text>
</comment>
<dbReference type="PROSITE" id="PS50966">
    <property type="entry name" value="ZF_SWIM"/>
    <property type="match status" value="1"/>
</dbReference>
<evidence type="ECO:0000256" key="4">
    <source>
        <dbReference type="ARBA" id="ARBA00022833"/>
    </source>
</evidence>
<evidence type="ECO:0000259" key="9">
    <source>
        <dbReference type="PROSITE" id="PS50966"/>
    </source>
</evidence>
<reference evidence="10" key="2">
    <citation type="submission" date="2015-03" db="UniProtKB">
        <authorList>
            <consortium name="EnsemblPlants"/>
        </authorList>
    </citation>
    <scope>IDENTIFICATION</scope>
</reference>
<evidence type="ECO:0000256" key="8">
    <source>
        <dbReference type="SAM" id="MobiDB-lite"/>
    </source>
</evidence>
<dbReference type="PANTHER" id="PTHR31669:SF299">
    <property type="entry name" value="PROTEIN FAR1-RELATED SEQUENCE"/>
    <property type="match status" value="1"/>
</dbReference>
<evidence type="ECO:0000313" key="10">
    <source>
        <dbReference type="EnsemblPlants" id="Bo9g111080.1"/>
    </source>
</evidence>
<evidence type="ECO:0000256" key="2">
    <source>
        <dbReference type="ARBA" id="ARBA00022723"/>
    </source>
</evidence>